<dbReference type="EMBL" id="BAABFR010000115">
    <property type="protein sequence ID" value="GAA4403971.1"/>
    <property type="molecule type" value="Genomic_DNA"/>
</dbReference>
<dbReference type="Proteomes" id="UP001500635">
    <property type="component" value="Unassembled WGS sequence"/>
</dbReference>
<dbReference type="RefSeq" id="WP_345000556.1">
    <property type="nucleotide sequence ID" value="NZ_BAABFR010000115.1"/>
</dbReference>
<proteinExistence type="predicted"/>
<accession>A0ABP8KCK5</accession>
<keyword evidence="2" id="KW-1185">Reference proteome</keyword>
<name>A0ABP8KCK5_9ACTN</name>
<gene>
    <name evidence="1" type="ORF">GCM10023147_45970</name>
</gene>
<protein>
    <submittedName>
        <fullName evidence="1">Uncharacterized protein</fullName>
    </submittedName>
</protein>
<organism evidence="1 2">
    <name type="scientific">Tsukamurella soli</name>
    <dbReference type="NCBI Taxonomy" id="644556"/>
    <lineage>
        <taxon>Bacteria</taxon>
        <taxon>Bacillati</taxon>
        <taxon>Actinomycetota</taxon>
        <taxon>Actinomycetes</taxon>
        <taxon>Mycobacteriales</taxon>
        <taxon>Tsukamurellaceae</taxon>
        <taxon>Tsukamurella</taxon>
    </lineage>
</organism>
<reference evidence="2" key="1">
    <citation type="journal article" date="2019" name="Int. J. Syst. Evol. Microbiol.">
        <title>The Global Catalogue of Microorganisms (GCM) 10K type strain sequencing project: providing services to taxonomists for standard genome sequencing and annotation.</title>
        <authorList>
            <consortium name="The Broad Institute Genomics Platform"/>
            <consortium name="The Broad Institute Genome Sequencing Center for Infectious Disease"/>
            <person name="Wu L."/>
            <person name="Ma J."/>
        </authorList>
    </citation>
    <scope>NUCLEOTIDE SEQUENCE [LARGE SCALE GENOMIC DNA]</scope>
    <source>
        <strain evidence="2">JCM 17688</strain>
    </source>
</reference>
<sequence length="58" mass="6510">MDDISDLNLFADGTYRVTISRGKKWRKSKRLAVSARVDPQTGAVSLFVDKDKLDVVRA</sequence>
<comment type="caution">
    <text evidence="1">The sequence shown here is derived from an EMBL/GenBank/DDBJ whole genome shotgun (WGS) entry which is preliminary data.</text>
</comment>
<evidence type="ECO:0000313" key="2">
    <source>
        <dbReference type="Proteomes" id="UP001500635"/>
    </source>
</evidence>
<evidence type="ECO:0000313" key="1">
    <source>
        <dbReference type="EMBL" id="GAA4403971.1"/>
    </source>
</evidence>